<dbReference type="PANTHER" id="PTHR24104:SF25">
    <property type="entry name" value="PROTEIN LIN-41"/>
    <property type="match status" value="1"/>
</dbReference>
<protein>
    <submittedName>
        <fullName evidence="4">Uncharacterized protein</fullName>
    </submittedName>
</protein>
<keyword evidence="1" id="KW-0677">Repeat</keyword>
<dbReference type="AlphaFoldDB" id="A0A7I7YHN1"/>
<accession>A0A7I7YHN1</accession>
<keyword evidence="3" id="KW-0472">Membrane</keyword>
<dbReference type="Gene3D" id="2.40.10.500">
    <property type="match status" value="3"/>
</dbReference>
<dbReference type="InterPro" id="IPR001258">
    <property type="entry name" value="NHL_repeat"/>
</dbReference>
<sequence length="338" mass="35291">MVHEDPDTPRPKVKLWLFVGVLFVIACLAIPAIGWTALRANNRQHRDPASIAAEERRFALPFTDLRLPHGVAVDAAGGVYVTDTHTNRVLKLAAGSTSPTVLPFANLDLGAGVVDNSTGGVAVDSAGNVYVVDTGHAQVLELAAGSSAQNVLPFRGLSFPKGLAVDGAGAVYVAEGSADRVVKLAHGAQDQTVLPPLGRGVLPSDVAVDTSGDVYVSVGKSCGRRTCSYLMRLAPGSNSWTQLESAGVEQYVAVDTAGAVYVITSGDTGRVMRRAPGSSDWTELPGAPALNDPQGLAVDTHGDVYVTDHTGYRSPAKLFGKWAITDDDSDGLVIKLHS</sequence>
<feature type="transmembrane region" description="Helical" evidence="3">
    <location>
        <begin position="15"/>
        <end position="38"/>
    </location>
</feature>
<organism evidence="4 5">
    <name type="scientific">Mycobacterium conspicuum</name>
    <dbReference type="NCBI Taxonomy" id="44010"/>
    <lineage>
        <taxon>Bacteria</taxon>
        <taxon>Bacillati</taxon>
        <taxon>Actinomycetota</taxon>
        <taxon>Actinomycetes</taxon>
        <taxon>Mycobacteriales</taxon>
        <taxon>Mycobacteriaceae</taxon>
        <taxon>Mycobacterium</taxon>
    </lineage>
</organism>
<dbReference type="InterPro" id="IPR050952">
    <property type="entry name" value="TRIM-NHL_E3_ligases"/>
</dbReference>
<name>A0A7I7YHN1_9MYCO</name>
<gene>
    <name evidence="4" type="ORF">MCNS_37970</name>
</gene>
<evidence type="ECO:0000256" key="2">
    <source>
        <dbReference type="PROSITE-ProRule" id="PRU00504"/>
    </source>
</evidence>
<keyword evidence="3" id="KW-0812">Transmembrane</keyword>
<dbReference type="GO" id="GO:0008270">
    <property type="term" value="F:zinc ion binding"/>
    <property type="evidence" value="ECO:0007669"/>
    <property type="project" value="UniProtKB-KW"/>
</dbReference>
<dbReference type="EMBL" id="AP022613">
    <property type="protein sequence ID" value="BBZ40734.1"/>
    <property type="molecule type" value="Genomic_DNA"/>
</dbReference>
<keyword evidence="3" id="KW-1133">Transmembrane helix</keyword>
<dbReference type="PROSITE" id="PS51125">
    <property type="entry name" value="NHL"/>
    <property type="match status" value="1"/>
</dbReference>
<dbReference type="SUPFAM" id="SSF101898">
    <property type="entry name" value="NHL repeat"/>
    <property type="match status" value="1"/>
</dbReference>
<dbReference type="SUPFAM" id="SSF63829">
    <property type="entry name" value="Calcium-dependent phosphotriesterase"/>
    <property type="match status" value="1"/>
</dbReference>
<evidence type="ECO:0000256" key="3">
    <source>
        <dbReference type="SAM" id="Phobius"/>
    </source>
</evidence>
<dbReference type="Pfam" id="PF01436">
    <property type="entry name" value="NHL"/>
    <property type="match status" value="2"/>
</dbReference>
<keyword evidence="5" id="KW-1185">Reference proteome</keyword>
<reference evidence="4 5" key="1">
    <citation type="journal article" date="2019" name="Emerg. Microbes Infect.">
        <title>Comprehensive subspecies identification of 175 nontuberculous mycobacteria species based on 7547 genomic profiles.</title>
        <authorList>
            <person name="Matsumoto Y."/>
            <person name="Kinjo T."/>
            <person name="Motooka D."/>
            <person name="Nabeya D."/>
            <person name="Jung N."/>
            <person name="Uechi K."/>
            <person name="Horii T."/>
            <person name="Iida T."/>
            <person name="Fujita J."/>
            <person name="Nakamura S."/>
        </authorList>
    </citation>
    <scope>NUCLEOTIDE SEQUENCE [LARGE SCALE GENOMIC DNA]</scope>
    <source>
        <strain evidence="4 5">JCM 14738</strain>
    </source>
</reference>
<proteinExistence type="predicted"/>
<dbReference type="PANTHER" id="PTHR24104">
    <property type="entry name" value="E3 UBIQUITIN-PROTEIN LIGASE NHLRC1-RELATED"/>
    <property type="match status" value="1"/>
</dbReference>
<evidence type="ECO:0000256" key="1">
    <source>
        <dbReference type="ARBA" id="ARBA00022737"/>
    </source>
</evidence>
<dbReference type="Proteomes" id="UP000467385">
    <property type="component" value="Chromosome"/>
</dbReference>
<dbReference type="RefSeq" id="WP_163645875.1">
    <property type="nucleotide sequence ID" value="NZ_AP022613.1"/>
</dbReference>
<feature type="repeat" description="NHL" evidence="2">
    <location>
        <begin position="61"/>
        <end position="95"/>
    </location>
</feature>
<evidence type="ECO:0000313" key="4">
    <source>
        <dbReference type="EMBL" id="BBZ40734.1"/>
    </source>
</evidence>
<evidence type="ECO:0000313" key="5">
    <source>
        <dbReference type="Proteomes" id="UP000467385"/>
    </source>
</evidence>